<protein>
    <recommendedName>
        <fullName evidence="5 12">3-deoxy-D-manno-octulosonic acid transferase</fullName>
        <shortName evidence="12">Kdo transferase</shortName>
        <ecNumber evidence="4 12">2.4.99.12</ecNumber>
    </recommendedName>
    <alternativeName>
        <fullName evidence="8 12">Lipid IV(A) 3-deoxy-D-manno-octulosonic acid transferase</fullName>
    </alternativeName>
</protein>
<accession>A0A1Z4C192</accession>
<dbReference type="GO" id="GO:0043842">
    <property type="term" value="F:Kdo transferase activity"/>
    <property type="evidence" value="ECO:0007669"/>
    <property type="project" value="UniProtKB-EC"/>
</dbReference>
<dbReference type="KEGG" id="mpsy:CEK71_15050"/>
<dbReference type="NCBIfam" id="NF004388">
    <property type="entry name" value="PRK05749.1-4"/>
    <property type="match status" value="1"/>
</dbReference>
<dbReference type="OrthoDB" id="9789797at2"/>
<evidence type="ECO:0000256" key="7">
    <source>
        <dbReference type="ARBA" id="ARBA00022968"/>
    </source>
</evidence>
<dbReference type="EC" id="2.4.99.12" evidence="4 12"/>
<evidence type="ECO:0000256" key="4">
    <source>
        <dbReference type="ARBA" id="ARBA00012621"/>
    </source>
</evidence>
<comment type="similarity">
    <text evidence="3">Belongs to the glycosyltransferase group 1 family. Glycosyltransferase 30 subfamily.</text>
</comment>
<keyword evidence="7" id="KW-0812">Transmembrane</keyword>
<keyword evidence="6 12" id="KW-0808">Transferase</keyword>
<comment type="subcellular location">
    <subcellularLocation>
        <location evidence="1">Cell inner membrane</location>
        <topology evidence="1">Single-pass membrane protein</topology>
        <orientation evidence="1">Cytoplasmic side</orientation>
    </subcellularLocation>
    <subcellularLocation>
        <location evidence="12">Cell membrane</location>
    </subcellularLocation>
</comment>
<keyword evidence="12" id="KW-0472">Membrane</keyword>
<comment type="function">
    <text evidence="12">Involved in lipopolysaccharide (LPS) biosynthesis. Catalyzes the transfer of 3-deoxy-D-manno-octulosonate (Kdo) residue(s) from CMP-Kdo to lipid IV(A), the tetraacyldisaccharide-1,4'-bisphosphate precursor of lipid A.</text>
</comment>
<evidence type="ECO:0000256" key="8">
    <source>
        <dbReference type="ARBA" id="ARBA00031445"/>
    </source>
</evidence>
<dbReference type="Proteomes" id="UP000197019">
    <property type="component" value="Chromosome"/>
</dbReference>
<dbReference type="EMBL" id="CP022129">
    <property type="protein sequence ID" value="ASF47281.1"/>
    <property type="molecule type" value="Genomic_DNA"/>
</dbReference>
<evidence type="ECO:0000256" key="1">
    <source>
        <dbReference type="ARBA" id="ARBA00004388"/>
    </source>
</evidence>
<dbReference type="InterPro" id="IPR007507">
    <property type="entry name" value="Glycos_transf_N"/>
</dbReference>
<evidence type="ECO:0000256" key="2">
    <source>
        <dbReference type="ARBA" id="ARBA00004713"/>
    </source>
</evidence>
<keyword evidence="12" id="KW-1003">Cell membrane</keyword>
<feature type="active site" description="Proton acceptor" evidence="10">
    <location>
        <position position="59"/>
    </location>
</feature>
<evidence type="ECO:0000256" key="9">
    <source>
        <dbReference type="ARBA" id="ARBA00049183"/>
    </source>
</evidence>
<gene>
    <name evidence="14" type="ORF">CEK71_15050</name>
</gene>
<evidence type="ECO:0000256" key="11">
    <source>
        <dbReference type="PIRSR" id="PIRSR639901-2"/>
    </source>
</evidence>
<evidence type="ECO:0000259" key="13">
    <source>
        <dbReference type="Pfam" id="PF04413"/>
    </source>
</evidence>
<evidence type="ECO:0000256" key="3">
    <source>
        <dbReference type="ARBA" id="ARBA00006380"/>
    </source>
</evidence>
<dbReference type="GO" id="GO:0009244">
    <property type="term" value="P:lipopolysaccharide core region biosynthetic process"/>
    <property type="evidence" value="ECO:0007669"/>
    <property type="project" value="UniProtKB-UniRule"/>
</dbReference>
<dbReference type="Gene3D" id="3.40.50.2000">
    <property type="entry name" value="Glycogen Phosphorylase B"/>
    <property type="match status" value="1"/>
</dbReference>
<dbReference type="UniPathway" id="UPA00958"/>
<dbReference type="FunFam" id="3.40.50.11720:FF:000001">
    <property type="entry name" value="3-deoxy-D-manno-octulosonic acid transferase"/>
    <property type="match status" value="1"/>
</dbReference>
<evidence type="ECO:0000256" key="5">
    <source>
        <dbReference type="ARBA" id="ARBA00019077"/>
    </source>
</evidence>
<dbReference type="InterPro" id="IPR038107">
    <property type="entry name" value="Glycos_transf_N_sf"/>
</dbReference>
<comment type="catalytic activity">
    <reaction evidence="9 12">
        <text>lipid IVA (E. coli) + CMP-3-deoxy-beta-D-manno-octulosonate = alpha-Kdo-(2-&gt;6)-lipid IVA (E. coli) + CMP + H(+)</text>
        <dbReference type="Rhea" id="RHEA:28066"/>
        <dbReference type="ChEBI" id="CHEBI:15378"/>
        <dbReference type="ChEBI" id="CHEBI:58603"/>
        <dbReference type="ChEBI" id="CHEBI:60364"/>
        <dbReference type="ChEBI" id="CHEBI:60377"/>
        <dbReference type="ChEBI" id="CHEBI:85987"/>
        <dbReference type="EC" id="2.4.99.12"/>
    </reaction>
</comment>
<evidence type="ECO:0000256" key="12">
    <source>
        <dbReference type="RuleBase" id="RU365103"/>
    </source>
</evidence>
<evidence type="ECO:0000256" key="10">
    <source>
        <dbReference type="PIRSR" id="PIRSR639901-1"/>
    </source>
</evidence>
<feature type="domain" description="3-deoxy-D-manno-octulosonic-acid transferase N-terminal" evidence="13">
    <location>
        <begin position="32"/>
        <end position="208"/>
    </location>
</feature>
<name>A0A1Z4C192_9GAMM</name>
<sequence>MRILYTCLFYLLLPAILLRLAWRGIKAPAYRERWQERLAFYRHSYPHPVIWLHAVSVGETEALLPLVKRLLSEYPQEHLLITTTTPTGSARVKAALQDRVSHVYLPYDLPDILHRFTRCFQPKLAVIMETEIWPNLFAHCGQQGIPLYLVNARLSERSARAYRRVPSLIRPTLAHITCIASQSAEDSARFLAIGATCPVRTLGNVKFDTEIAADLRSQGQHLKSRLFAGRFVWLLASSHQGEEALVLPLYRQLKQHLPELLLLIAPRHPERFSEIGPLCQQQGLTWLSRTSGQACSAATDVYVVDTLGELKLFYAAADVGLVGGSLVPVGGHNVLEAAAVGVPVLFGPYMANFKAVAEGILAHNAAVQCQTVADIGAAILAVYNRPDYKDALIAQALAFVQANQGATGRLFGLLADELAQTPSVAE</sequence>
<dbReference type="Gene3D" id="3.40.50.11720">
    <property type="entry name" value="3-Deoxy-D-manno-octulosonic-acid transferase, N-terminal domain"/>
    <property type="match status" value="1"/>
</dbReference>
<dbReference type="PANTHER" id="PTHR42755:SF1">
    <property type="entry name" value="3-DEOXY-D-MANNO-OCTULOSONIC ACID TRANSFERASE, MITOCHONDRIAL-RELATED"/>
    <property type="match status" value="1"/>
</dbReference>
<dbReference type="PANTHER" id="PTHR42755">
    <property type="entry name" value="3-DEOXY-MANNO-OCTULOSONATE CYTIDYLYLTRANSFERASE"/>
    <property type="match status" value="1"/>
</dbReference>
<keyword evidence="15" id="KW-1185">Reference proteome</keyword>
<dbReference type="Pfam" id="PF04413">
    <property type="entry name" value="Glycos_transf_N"/>
    <property type="match status" value="1"/>
</dbReference>
<dbReference type="CDD" id="cd01635">
    <property type="entry name" value="Glycosyltransferase_GTB-type"/>
    <property type="match status" value="1"/>
</dbReference>
<feature type="site" description="Transition state stabilizer" evidence="11">
    <location>
        <position position="206"/>
    </location>
</feature>
<proteinExistence type="inferred from homology"/>
<dbReference type="AlphaFoldDB" id="A0A1Z4C192"/>
<evidence type="ECO:0000313" key="15">
    <source>
        <dbReference type="Proteomes" id="UP000197019"/>
    </source>
</evidence>
<dbReference type="GO" id="GO:0005886">
    <property type="term" value="C:plasma membrane"/>
    <property type="evidence" value="ECO:0007669"/>
    <property type="project" value="UniProtKB-SubCell"/>
</dbReference>
<dbReference type="RefSeq" id="WP_088620153.1">
    <property type="nucleotide sequence ID" value="NZ_CP022129.1"/>
</dbReference>
<organism evidence="14 15">
    <name type="scientific">Methylovulum psychrotolerans</name>
    <dbReference type="NCBI Taxonomy" id="1704499"/>
    <lineage>
        <taxon>Bacteria</taxon>
        <taxon>Pseudomonadati</taxon>
        <taxon>Pseudomonadota</taxon>
        <taxon>Gammaproteobacteria</taxon>
        <taxon>Methylococcales</taxon>
        <taxon>Methylococcaceae</taxon>
        <taxon>Methylovulum</taxon>
    </lineage>
</organism>
<keyword evidence="12" id="KW-0448">Lipopolysaccharide biosynthesis</keyword>
<evidence type="ECO:0000313" key="14">
    <source>
        <dbReference type="EMBL" id="ASF47281.1"/>
    </source>
</evidence>
<evidence type="ECO:0000256" key="6">
    <source>
        <dbReference type="ARBA" id="ARBA00022679"/>
    </source>
</evidence>
<dbReference type="GO" id="GO:0009245">
    <property type="term" value="P:lipid A biosynthetic process"/>
    <property type="evidence" value="ECO:0007669"/>
    <property type="project" value="TreeGrafter"/>
</dbReference>
<comment type="pathway">
    <text evidence="2 12">Bacterial outer membrane biogenesis; LPS core biosynthesis.</text>
</comment>
<dbReference type="InterPro" id="IPR039901">
    <property type="entry name" value="Kdotransferase"/>
</dbReference>
<keyword evidence="7" id="KW-0735">Signal-anchor</keyword>
<reference evidence="14 15" key="1">
    <citation type="submission" date="2017-06" db="EMBL/GenBank/DDBJ databases">
        <title>Genome Sequencing of the methanotroph Methylovulum psychrotolerants str. HV10-M2 isolated from a high-altitude environment.</title>
        <authorList>
            <person name="Mateos-Rivera A."/>
        </authorList>
    </citation>
    <scope>NUCLEOTIDE SEQUENCE [LARGE SCALE GENOMIC DNA]</scope>
    <source>
        <strain evidence="14 15">HV10_M2</strain>
    </source>
</reference>
<dbReference type="FunFam" id="3.40.50.2000:FF:000032">
    <property type="entry name" value="3-deoxy-D-manno-octulosonic acid transferase"/>
    <property type="match status" value="1"/>
</dbReference>
<feature type="site" description="Transition state stabilizer" evidence="11">
    <location>
        <position position="129"/>
    </location>
</feature>
<dbReference type="SUPFAM" id="SSF53756">
    <property type="entry name" value="UDP-Glycosyltransferase/glycogen phosphorylase"/>
    <property type="match status" value="1"/>
</dbReference>